<organism evidence="1 2">
    <name type="scientific">Musa troglodytarum</name>
    <name type="common">fe'i banana</name>
    <dbReference type="NCBI Taxonomy" id="320322"/>
    <lineage>
        <taxon>Eukaryota</taxon>
        <taxon>Viridiplantae</taxon>
        <taxon>Streptophyta</taxon>
        <taxon>Embryophyta</taxon>
        <taxon>Tracheophyta</taxon>
        <taxon>Spermatophyta</taxon>
        <taxon>Magnoliopsida</taxon>
        <taxon>Liliopsida</taxon>
        <taxon>Zingiberales</taxon>
        <taxon>Musaceae</taxon>
        <taxon>Musa</taxon>
    </lineage>
</organism>
<sequence length="99" mass="11190">MLSCVCCQMISSQHKFSCGDHSTCCPLRRGIHEAPLGYINKHSNPLGNHCFCELFIDSYMITKWMSFQSFLLHGGFLNSYRAMLPEDYKCAVADGFAIN</sequence>
<proteinExistence type="predicted"/>
<dbReference type="Proteomes" id="UP001055439">
    <property type="component" value="Chromosome 1"/>
</dbReference>
<protein>
    <submittedName>
        <fullName evidence="1">Uncharacterized protein</fullName>
    </submittedName>
</protein>
<keyword evidence="2" id="KW-1185">Reference proteome</keyword>
<evidence type="ECO:0000313" key="1">
    <source>
        <dbReference type="EMBL" id="URD72157.1"/>
    </source>
</evidence>
<evidence type="ECO:0000313" key="2">
    <source>
        <dbReference type="Proteomes" id="UP001055439"/>
    </source>
</evidence>
<name>A0A9E7E829_9LILI</name>
<dbReference type="AlphaFoldDB" id="A0A9E7E829"/>
<dbReference type="EMBL" id="CP097502">
    <property type="protein sequence ID" value="URD72157.1"/>
    <property type="molecule type" value="Genomic_DNA"/>
</dbReference>
<accession>A0A9E7E829</accession>
<gene>
    <name evidence="1" type="ORF">MUK42_09099</name>
</gene>
<reference evidence="1" key="1">
    <citation type="submission" date="2022-05" db="EMBL/GenBank/DDBJ databases">
        <title>The Musa troglodytarum L. genome provides insights into the mechanism of non-climacteric behaviour and enrichment of carotenoids.</title>
        <authorList>
            <person name="Wang J."/>
        </authorList>
    </citation>
    <scope>NUCLEOTIDE SEQUENCE</scope>
    <source>
        <tissue evidence="1">Leaf</tissue>
    </source>
</reference>